<accession>A0ABC9TXC2</accession>
<keyword evidence="1" id="KW-1133">Transmembrane helix</keyword>
<name>A0ABC9TXC2_CLOSY</name>
<dbReference type="InterPro" id="IPR051533">
    <property type="entry name" value="WaaL-like"/>
</dbReference>
<dbReference type="Proteomes" id="UP000016491">
    <property type="component" value="Unassembled WGS sequence"/>
</dbReference>
<organism evidence="2 3">
    <name type="scientific">[Clostridium] symbiosum ATCC 14940</name>
    <dbReference type="NCBI Taxonomy" id="411472"/>
    <lineage>
        <taxon>Bacteria</taxon>
        <taxon>Bacillati</taxon>
        <taxon>Bacillota</taxon>
        <taxon>Clostridia</taxon>
        <taxon>Lachnospirales</taxon>
        <taxon>Lachnospiraceae</taxon>
        <taxon>Otoolea</taxon>
    </lineage>
</organism>
<feature type="transmembrane region" description="Helical" evidence="1">
    <location>
        <begin position="344"/>
        <end position="366"/>
    </location>
</feature>
<feature type="transmembrane region" description="Helical" evidence="1">
    <location>
        <begin position="189"/>
        <end position="207"/>
    </location>
</feature>
<keyword evidence="1" id="KW-0812">Transmembrane</keyword>
<gene>
    <name evidence="2" type="ORF">CLOSYM_02553</name>
</gene>
<proteinExistence type="predicted"/>
<feature type="transmembrane region" description="Helical" evidence="1">
    <location>
        <begin position="151"/>
        <end position="169"/>
    </location>
</feature>
<sequence>MESIFMDKLKIRFNFVHIDFDKAITWFICLYFSNGLVRLAARRVLSVARLQSSYILFANLIIYMPLILVLVLMISKRKIDKSLWSFLLVLCATVFFFALTLFFHPDYDRFFFRETYGAWEDVFRPDSGAVFGFLVVTASRNSRRLIENLKYASMLLLLYSIYQFLKAVSDGYWTVLNAAGESIEQSYNLGFGYTVIFCATVFLGLFIRERKKTYLLLGCISTVLALVGGSRGCVLCLLIFGILYLFKEFSVVPVYKKILITAGAVLAGILFNAFYYDILSWLSGIDARTIQMFLSGDITSDNGRDAIYALAAGAVKTMSFLGYGAFGDRQFITPYYYWGYCHNIILELIIDFGWLFGIIIFLIICVRSIQVLIRAREEQTFVICILLAANAKLFLSDTFWGYPQFWMLIGYLFFVFKEEKKETFTGRIRFVRKKK</sequence>
<feature type="transmembrane region" description="Helical" evidence="1">
    <location>
        <begin position="401"/>
        <end position="417"/>
    </location>
</feature>
<evidence type="ECO:0000313" key="3">
    <source>
        <dbReference type="Proteomes" id="UP000016491"/>
    </source>
</evidence>
<evidence type="ECO:0000256" key="1">
    <source>
        <dbReference type="SAM" id="Phobius"/>
    </source>
</evidence>
<keyword evidence="1" id="KW-0472">Membrane</keyword>
<feature type="transmembrane region" description="Helical" evidence="1">
    <location>
        <begin position="83"/>
        <end position="102"/>
    </location>
</feature>
<dbReference type="EMBL" id="AWSU01000196">
    <property type="protein sequence ID" value="ERI76598.1"/>
    <property type="molecule type" value="Genomic_DNA"/>
</dbReference>
<dbReference type="AlphaFoldDB" id="A0ABC9TXC2"/>
<protein>
    <recommendedName>
        <fullName evidence="4">O-antigen polymerase</fullName>
    </recommendedName>
</protein>
<feature type="transmembrane region" description="Helical" evidence="1">
    <location>
        <begin position="53"/>
        <end position="74"/>
    </location>
</feature>
<evidence type="ECO:0000313" key="2">
    <source>
        <dbReference type="EMBL" id="ERI76598.1"/>
    </source>
</evidence>
<evidence type="ECO:0008006" key="4">
    <source>
        <dbReference type="Google" id="ProtNLM"/>
    </source>
</evidence>
<feature type="transmembrane region" description="Helical" evidence="1">
    <location>
        <begin position="378"/>
        <end position="395"/>
    </location>
</feature>
<dbReference type="PANTHER" id="PTHR37422">
    <property type="entry name" value="TEICHURONIC ACID BIOSYNTHESIS PROTEIN TUAE"/>
    <property type="match status" value="1"/>
</dbReference>
<feature type="transmembrane region" description="Helical" evidence="1">
    <location>
        <begin position="258"/>
        <end position="285"/>
    </location>
</feature>
<feature type="transmembrane region" description="Helical" evidence="1">
    <location>
        <begin position="214"/>
        <end position="246"/>
    </location>
</feature>
<reference evidence="2 3" key="1">
    <citation type="submission" date="2013-07" db="EMBL/GenBank/DDBJ databases">
        <authorList>
            <person name="Weinstock G."/>
            <person name="Sodergren E."/>
            <person name="Wylie T."/>
            <person name="Fulton L."/>
            <person name="Fulton R."/>
            <person name="Fronick C."/>
            <person name="O'Laughlin M."/>
            <person name="Godfrey J."/>
            <person name="Miner T."/>
            <person name="Herter B."/>
            <person name="Appelbaum E."/>
            <person name="Cordes M."/>
            <person name="Lek S."/>
            <person name="Wollam A."/>
            <person name="Pepin K.H."/>
            <person name="Palsikar V.B."/>
            <person name="Mitreva M."/>
            <person name="Wilson R.K."/>
        </authorList>
    </citation>
    <scope>NUCLEOTIDE SEQUENCE [LARGE SCALE GENOMIC DNA]</scope>
    <source>
        <strain evidence="2 3">ATCC 14940</strain>
    </source>
</reference>
<feature type="transmembrane region" description="Helical" evidence="1">
    <location>
        <begin position="20"/>
        <end position="41"/>
    </location>
</feature>
<comment type="caution">
    <text evidence="2">The sequence shown here is derived from an EMBL/GenBank/DDBJ whole genome shotgun (WGS) entry which is preliminary data.</text>
</comment>
<dbReference type="PANTHER" id="PTHR37422:SF17">
    <property type="entry name" value="O-ANTIGEN LIGASE"/>
    <property type="match status" value="1"/>
</dbReference>
<feature type="transmembrane region" description="Helical" evidence="1">
    <location>
        <begin position="306"/>
        <end position="324"/>
    </location>
</feature>